<feature type="transmembrane region" description="Helical" evidence="1">
    <location>
        <begin position="126"/>
        <end position="143"/>
    </location>
</feature>
<accession>A0ABS9J8W3</accession>
<keyword evidence="1" id="KW-0812">Transmembrane</keyword>
<evidence type="ECO:0000256" key="1">
    <source>
        <dbReference type="SAM" id="Phobius"/>
    </source>
</evidence>
<keyword evidence="1" id="KW-1133">Transmembrane helix</keyword>
<feature type="transmembrane region" description="Helical" evidence="1">
    <location>
        <begin position="67"/>
        <end position="88"/>
    </location>
</feature>
<organism evidence="2 3">
    <name type="scientific">Streptomyces tricolor</name>
    <dbReference type="NCBI Taxonomy" id="68277"/>
    <lineage>
        <taxon>Bacteria</taxon>
        <taxon>Bacillati</taxon>
        <taxon>Actinomycetota</taxon>
        <taxon>Actinomycetes</taxon>
        <taxon>Kitasatosporales</taxon>
        <taxon>Streptomycetaceae</taxon>
        <taxon>Streptomyces</taxon>
        <taxon>Streptomyces violaceoruber group</taxon>
    </lineage>
</organism>
<dbReference type="InterPro" id="IPR010539">
    <property type="entry name" value="BaxI_1-like"/>
</dbReference>
<reference evidence="2 3" key="1">
    <citation type="submission" date="2022-01" db="EMBL/GenBank/DDBJ databases">
        <title>Draft Genome Sequences of Seven Type Strains of the Genus Streptomyces.</title>
        <authorList>
            <person name="Aziz S."/>
            <person name="Coretto E."/>
            <person name="Chronakova A."/>
            <person name="Sproer C."/>
            <person name="Huber K."/>
            <person name="Nouioui I."/>
            <person name="Gross H."/>
        </authorList>
    </citation>
    <scope>NUCLEOTIDE SEQUENCE [LARGE SCALE GENOMIC DNA]</scope>
    <source>
        <strain evidence="2 3">DSM 41685</strain>
    </source>
</reference>
<evidence type="ECO:0000313" key="2">
    <source>
        <dbReference type="EMBL" id="MCG0061929.1"/>
    </source>
</evidence>
<dbReference type="Pfam" id="PF12811">
    <property type="entry name" value="BaxI_1"/>
    <property type="match status" value="1"/>
</dbReference>
<name>A0ABS9J8W3_9ACTN</name>
<dbReference type="RefSeq" id="WP_086702939.1">
    <property type="nucleotide sequence ID" value="NZ_JAKKZF010000003.1"/>
</dbReference>
<keyword evidence="1" id="KW-0472">Membrane</keyword>
<feature type="transmembrane region" description="Helical" evidence="1">
    <location>
        <begin position="149"/>
        <end position="172"/>
    </location>
</feature>
<feature type="transmembrane region" description="Helical" evidence="1">
    <location>
        <begin position="220"/>
        <end position="239"/>
    </location>
</feature>
<dbReference type="EMBL" id="JAKKZF010000003">
    <property type="protein sequence ID" value="MCG0061929.1"/>
    <property type="molecule type" value="Genomic_DNA"/>
</dbReference>
<keyword evidence="3" id="KW-1185">Reference proteome</keyword>
<protein>
    <submittedName>
        <fullName evidence="2">Bax inhibitor-1/YccA family protein</fullName>
    </submittedName>
</protein>
<comment type="caution">
    <text evidence="2">The sequence shown here is derived from an EMBL/GenBank/DDBJ whole genome shotgun (WGS) entry which is preliminary data.</text>
</comment>
<proteinExistence type="predicted"/>
<dbReference type="PIRSF" id="PIRSF009160">
    <property type="entry name" value="UCP009160"/>
    <property type="match status" value="1"/>
</dbReference>
<dbReference type="PANTHER" id="PTHR41282">
    <property type="entry name" value="CONSERVED TRANSMEMBRANE PROTEIN-RELATED"/>
    <property type="match status" value="1"/>
</dbReference>
<dbReference type="PANTHER" id="PTHR41282:SF1">
    <property type="entry name" value="CONSERVED TRANSMEMBRANE PROTEIN-RELATED"/>
    <property type="match status" value="1"/>
</dbReference>
<feature type="transmembrane region" description="Helical" evidence="1">
    <location>
        <begin position="100"/>
        <end position="119"/>
    </location>
</feature>
<evidence type="ECO:0000313" key="3">
    <source>
        <dbReference type="Proteomes" id="UP001299012"/>
    </source>
</evidence>
<feature type="transmembrane region" description="Helical" evidence="1">
    <location>
        <begin position="184"/>
        <end position="208"/>
    </location>
</feature>
<sequence>MKSSNPIFSRWGARRDDAPADAYLRHPVGSPVGGPSAGDYATNPYAAAAGADARTAAARTAVTMDDVVVRTATTLGTVVLTAVLSWLLLPVDEADIGRSYGLAVGAAVVAFALSLVQSLRRTPSPVLILGYAAFEGVFLGVVSNATSTYIAPGVVVQGVLGTFAVSAGVLIAYRMRWIRVTRRFAGFVAAAATGFLLLLAADLLFSAFGAGTGLGFHSGGLGILFGVLGILLGAAFLALDFRQVEDAVAYGAPREEAWLAAFGLTTTLVWIYLEVLQVLTIFNGDD</sequence>
<feature type="transmembrane region" description="Helical" evidence="1">
    <location>
        <begin position="259"/>
        <end position="282"/>
    </location>
</feature>
<dbReference type="Proteomes" id="UP001299012">
    <property type="component" value="Unassembled WGS sequence"/>
</dbReference>
<gene>
    <name evidence="2" type="ORF">L0F81_01290</name>
</gene>